<gene>
    <name evidence="17" type="ORF">SAMN05216210_1412</name>
</gene>
<dbReference type="GO" id="GO:0020037">
    <property type="term" value="F:heme binding"/>
    <property type="evidence" value="ECO:0007669"/>
    <property type="project" value="InterPro"/>
</dbReference>
<keyword evidence="4 13" id="KW-0349">Heme</keyword>
<keyword evidence="6 15" id="KW-0732">Signal</keyword>
<dbReference type="Proteomes" id="UP000243924">
    <property type="component" value="Chromosome I"/>
</dbReference>
<dbReference type="InterPro" id="IPR026259">
    <property type="entry name" value="MauG/Cytc_peroxidase"/>
</dbReference>
<dbReference type="GO" id="GO:0046872">
    <property type="term" value="F:metal ion binding"/>
    <property type="evidence" value="ECO:0007669"/>
    <property type="project" value="UniProtKB-KW"/>
</dbReference>
<organism evidence="17 18">
    <name type="scientific">Halopseudomonas salegens</name>
    <dbReference type="NCBI Taxonomy" id="1434072"/>
    <lineage>
        <taxon>Bacteria</taxon>
        <taxon>Pseudomonadati</taxon>
        <taxon>Pseudomonadota</taxon>
        <taxon>Gammaproteobacteria</taxon>
        <taxon>Pseudomonadales</taxon>
        <taxon>Pseudomonadaceae</taxon>
        <taxon>Halopseudomonas</taxon>
    </lineage>
</organism>
<keyword evidence="9" id="KW-0560">Oxidoreductase</keyword>
<dbReference type="AlphaFoldDB" id="A0A1H2FAQ9"/>
<dbReference type="InterPro" id="IPR009056">
    <property type="entry name" value="Cyt_c-like_dom"/>
</dbReference>
<dbReference type="GO" id="GO:0009055">
    <property type="term" value="F:electron transfer activity"/>
    <property type="evidence" value="ECO:0007669"/>
    <property type="project" value="InterPro"/>
</dbReference>
<dbReference type="PANTHER" id="PTHR30600">
    <property type="entry name" value="CYTOCHROME C PEROXIDASE-RELATED"/>
    <property type="match status" value="1"/>
</dbReference>
<evidence type="ECO:0000256" key="14">
    <source>
        <dbReference type="PIRSR" id="PIRSR000294-2"/>
    </source>
</evidence>
<evidence type="ECO:0000259" key="16">
    <source>
        <dbReference type="PROSITE" id="PS51007"/>
    </source>
</evidence>
<evidence type="ECO:0000256" key="7">
    <source>
        <dbReference type="ARBA" id="ARBA00022764"/>
    </source>
</evidence>
<reference evidence="18" key="1">
    <citation type="submission" date="2016-10" db="EMBL/GenBank/DDBJ databases">
        <authorList>
            <person name="Varghese N."/>
            <person name="Submissions S."/>
        </authorList>
    </citation>
    <scope>NUCLEOTIDE SEQUENCE [LARGE SCALE GENOMIC DNA]</scope>
    <source>
        <strain evidence="18">CECT 8338</strain>
    </source>
</reference>
<feature type="binding site" description="axial binding residue" evidence="14">
    <location>
        <position position="106"/>
    </location>
    <ligand>
        <name>heme c</name>
        <dbReference type="ChEBI" id="CHEBI:61717"/>
        <label>1</label>
    </ligand>
    <ligandPart>
        <name>Fe</name>
        <dbReference type="ChEBI" id="CHEBI:18248"/>
    </ligandPart>
</feature>
<evidence type="ECO:0000256" key="9">
    <source>
        <dbReference type="ARBA" id="ARBA00023002"/>
    </source>
</evidence>
<comment type="cofactor">
    <cofactor evidence="13">
        <name>heme</name>
        <dbReference type="ChEBI" id="CHEBI:30413"/>
    </cofactor>
    <text evidence="13">Binds 2 heme groups.</text>
</comment>
<evidence type="ECO:0000256" key="10">
    <source>
        <dbReference type="ARBA" id="ARBA00023004"/>
    </source>
</evidence>
<dbReference type="STRING" id="1434072.SAMN05216210_1412"/>
<dbReference type="RefSeq" id="WP_092385479.1">
    <property type="nucleotide sequence ID" value="NZ_LT629787.1"/>
</dbReference>
<dbReference type="GO" id="GO:0004130">
    <property type="term" value="F:cytochrome-c peroxidase activity"/>
    <property type="evidence" value="ECO:0007669"/>
    <property type="project" value="TreeGrafter"/>
</dbReference>
<comment type="pathway">
    <text evidence="2">One-carbon metabolism; methylamine degradation.</text>
</comment>
<dbReference type="Pfam" id="PF03150">
    <property type="entry name" value="CCP_MauG"/>
    <property type="match status" value="1"/>
</dbReference>
<dbReference type="EMBL" id="LT629787">
    <property type="protein sequence ID" value="SDU04343.1"/>
    <property type="molecule type" value="Genomic_DNA"/>
</dbReference>
<dbReference type="InterPro" id="IPR051395">
    <property type="entry name" value="Cytochrome_c_Peroxidase/MauG"/>
</dbReference>
<dbReference type="FunFam" id="1.10.760.10:FF:000019">
    <property type="entry name" value="Di-heme cytochrome C peroxidase"/>
    <property type="match status" value="1"/>
</dbReference>
<feature type="signal peptide" evidence="15">
    <location>
        <begin position="1"/>
        <end position="17"/>
    </location>
</feature>
<feature type="chain" id="PRO_5009273783" description="Methylamine utilization protein MauG" evidence="15">
    <location>
        <begin position="18"/>
        <end position="367"/>
    </location>
</feature>
<sequence length="367" mass="40670">MRWLALLCGFWVWTASAEVALVEQYRAGTDHWPAAETDPSVQAAPLARLPAEPPYPADNPYSTAKRALGKQLFFDRRLSGSQQLACASCHDPDLGWADGRRFSIGHNRQVGETNAPSIINTGYQTRLFWDGRAASLEQQTRASWTNPIEMAADPDTVVARLRHIPGYAPLFTEAFGDSAVDEQRIIQAIATFSRSLTSQSTAFDRFLDGESEALSDAQVRGLHLFRTKARCMNCHHGALLSDEQFHHLGTSFHLVGNFEGRYRQTGKPEHVGAFRTPGLRGIGATAPYLHTGMAGDLDTLLALYNIGWWQNAELKDKPDDIPTAQLSPLIKPLELKADELADLKAFLHSLTGDMRYMLMPEELPALE</sequence>
<keyword evidence="18" id="KW-1185">Reference proteome</keyword>
<feature type="binding site" description="covalent" evidence="13">
    <location>
        <position position="234"/>
    </location>
    <ligand>
        <name>heme c</name>
        <dbReference type="ChEBI" id="CHEBI:61717"/>
        <label>2</label>
    </ligand>
</feature>
<evidence type="ECO:0000256" key="6">
    <source>
        <dbReference type="ARBA" id="ARBA00022729"/>
    </source>
</evidence>
<evidence type="ECO:0000256" key="15">
    <source>
        <dbReference type="SAM" id="SignalP"/>
    </source>
</evidence>
<evidence type="ECO:0000256" key="1">
    <source>
        <dbReference type="ARBA" id="ARBA00004418"/>
    </source>
</evidence>
<evidence type="ECO:0000256" key="2">
    <source>
        <dbReference type="ARBA" id="ARBA00004856"/>
    </source>
</evidence>
<evidence type="ECO:0000256" key="3">
    <source>
        <dbReference type="ARBA" id="ARBA00022448"/>
    </source>
</evidence>
<proteinExistence type="predicted"/>
<evidence type="ECO:0000256" key="11">
    <source>
        <dbReference type="ARBA" id="ARBA00058991"/>
    </source>
</evidence>
<dbReference type="InterPro" id="IPR036909">
    <property type="entry name" value="Cyt_c-like_dom_sf"/>
</dbReference>
<evidence type="ECO:0000256" key="5">
    <source>
        <dbReference type="ARBA" id="ARBA00022723"/>
    </source>
</evidence>
<keyword evidence="17" id="KW-0575">Peroxidase</keyword>
<feature type="binding site" description="covalent" evidence="13">
    <location>
        <position position="89"/>
    </location>
    <ligand>
        <name>heme c</name>
        <dbReference type="ChEBI" id="CHEBI:61717"/>
        <label>1</label>
    </ligand>
</feature>
<evidence type="ECO:0000256" key="4">
    <source>
        <dbReference type="ARBA" id="ARBA00022617"/>
    </source>
</evidence>
<feature type="binding site" description="axial binding residue" evidence="14">
    <location>
        <position position="235"/>
    </location>
    <ligand>
        <name>heme c</name>
        <dbReference type="ChEBI" id="CHEBI:61717"/>
        <label>2</label>
    </ligand>
    <ligandPart>
        <name>Fe</name>
        <dbReference type="ChEBI" id="CHEBI:18248"/>
    </ligandPart>
</feature>
<comment type="subcellular location">
    <subcellularLocation>
        <location evidence="1">Periplasm</location>
    </subcellularLocation>
</comment>
<keyword evidence="5 14" id="KW-0479">Metal-binding</keyword>
<protein>
    <recommendedName>
        <fullName evidence="12">Methylamine utilization protein MauG</fullName>
    </recommendedName>
</protein>
<evidence type="ECO:0000313" key="17">
    <source>
        <dbReference type="EMBL" id="SDU04343.1"/>
    </source>
</evidence>
<keyword evidence="10 14" id="KW-0408">Iron</keyword>
<evidence type="ECO:0000313" key="18">
    <source>
        <dbReference type="Proteomes" id="UP000243924"/>
    </source>
</evidence>
<dbReference type="Gene3D" id="1.10.760.10">
    <property type="entry name" value="Cytochrome c-like domain"/>
    <property type="match status" value="2"/>
</dbReference>
<dbReference type="SUPFAM" id="SSF46626">
    <property type="entry name" value="Cytochrome c"/>
    <property type="match status" value="2"/>
</dbReference>
<accession>A0A1H2FAQ9</accession>
<feature type="domain" description="Cytochrome c" evidence="16">
    <location>
        <begin position="216"/>
        <end position="351"/>
    </location>
</feature>
<keyword evidence="7" id="KW-0574">Periplasm</keyword>
<feature type="binding site" description="covalent" evidence="13">
    <location>
        <position position="231"/>
    </location>
    <ligand>
        <name>heme c</name>
        <dbReference type="ChEBI" id="CHEBI:61717"/>
        <label>2</label>
    </ligand>
</feature>
<keyword evidence="3" id="KW-0813">Transport</keyword>
<name>A0A1H2FAQ9_9GAMM</name>
<dbReference type="GO" id="GO:0042597">
    <property type="term" value="C:periplasmic space"/>
    <property type="evidence" value="ECO:0007669"/>
    <property type="project" value="UniProtKB-SubCell"/>
</dbReference>
<comment type="PTM">
    <text evidence="13">Binds 2 heme groups per subunit.</text>
</comment>
<comment type="function">
    <text evidence="11">Involved in methylamine metabolism. Essential for the maturation of the beta subunit of MADH, presumably via a step in the biosynthesis of tryptophan tryptophylquinone (TTQ), the cofactor of MADH.</text>
</comment>
<evidence type="ECO:0000256" key="13">
    <source>
        <dbReference type="PIRSR" id="PIRSR000294-1"/>
    </source>
</evidence>
<feature type="binding site" description="axial binding residue" evidence="14">
    <location>
        <position position="90"/>
    </location>
    <ligand>
        <name>heme c</name>
        <dbReference type="ChEBI" id="CHEBI:61717"/>
        <label>1</label>
    </ligand>
    <ligandPart>
        <name>Fe</name>
        <dbReference type="ChEBI" id="CHEBI:18248"/>
    </ligandPart>
</feature>
<dbReference type="PROSITE" id="PS51007">
    <property type="entry name" value="CYTC"/>
    <property type="match status" value="1"/>
</dbReference>
<dbReference type="InterPro" id="IPR004852">
    <property type="entry name" value="Di-haem_cyt_c_peroxidsae"/>
</dbReference>
<keyword evidence="8" id="KW-0249">Electron transport</keyword>
<dbReference type="PIRSF" id="PIRSF000294">
    <property type="entry name" value="Cytochrome-c_peroxidase"/>
    <property type="match status" value="1"/>
</dbReference>
<evidence type="ECO:0000256" key="8">
    <source>
        <dbReference type="ARBA" id="ARBA00022982"/>
    </source>
</evidence>
<feature type="binding site" description="covalent" evidence="13">
    <location>
        <position position="86"/>
    </location>
    <ligand>
        <name>heme c</name>
        <dbReference type="ChEBI" id="CHEBI:61717"/>
        <label>1</label>
    </ligand>
</feature>
<evidence type="ECO:0000256" key="12">
    <source>
        <dbReference type="ARBA" id="ARBA00073576"/>
    </source>
</evidence>
<dbReference type="OrthoDB" id="9805202at2"/>